<dbReference type="GO" id="GO:0016567">
    <property type="term" value="P:protein ubiquitination"/>
    <property type="evidence" value="ECO:0007669"/>
    <property type="project" value="UniProtKB-UniPathway"/>
</dbReference>
<dbReference type="SMART" id="SM00512">
    <property type="entry name" value="Skp1"/>
    <property type="match status" value="1"/>
</dbReference>
<reference evidence="5" key="1">
    <citation type="submission" date="2011-03" db="EMBL/GenBank/DDBJ databases">
        <title>The Genome Sequence of Nematocida sp1 strain ERTm2.</title>
        <authorList>
            <consortium name="The Broad Institute Genome Sequencing Platform"/>
            <consortium name="The Broad Institute Genome Sequencing Center for Infectious Disease"/>
            <person name="Cuomo C."/>
            <person name="Troemel E."/>
            <person name="Young S.K."/>
            <person name="Zeng Q."/>
            <person name="Gargeya S."/>
            <person name="Fitzgerald M."/>
            <person name="Haas B."/>
            <person name="Abouelleil A."/>
            <person name="Alvarado L."/>
            <person name="Arachchi H.M."/>
            <person name="Berlin A."/>
            <person name="Brown A."/>
            <person name="Chapman S.B."/>
            <person name="Chen Z."/>
            <person name="Dunbar C."/>
            <person name="Freedman E."/>
            <person name="Gearin G."/>
            <person name="Gellesch M."/>
            <person name="Goldberg J."/>
            <person name="Griggs A."/>
            <person name="Gujja S."/>
            <person name="Heilman E.R."/>
            <person name="Heiman D."/>
            <person name="Howarth C."/>
            <person name="Larson L."/>
            <person name="Lui A."/>
            <person name="MacDonald P.J.P."/>
            <person name="Mehta T."/>
            <person name="Montmayeur A."/>
            <person name="Murphy C."/>
            <person name="Neiman D."/>
            <person name="Pearson M."/>
            <person name="Priest M."/>
            <person name="Roberts A."/>
            <person name="Saif S."/>
            <person name="Shea T."/>
            <person name="Shenoy N."/>
            <person name="Sisk P."/>
            <person name="Stolte C."/>
            <person name="Sykes S."/>
            <person name="White J."/>
            <person name="Yandava C."/>
            <person name="Wortman J."/>
            <person name="Nusbaum C."/>
            <person name="Birren B."/>
        </authorList>
    </citation>
    <scope>NUCLEOTIDE SEQUENCE</scope>
    <source>
        <strain evidence="5">ERTm2</strain>
    </source>
</reference>
<keyword evidence="2 3" id="KW-0833">Ubl conjugation pathway</keyword>
<dbReference type="InterPro" id="IPR011333">
    <property type="entry name" value="SKP1/BTB/POZ_sf"/>
</dbReference>
<dbReference type="InterPro" id="IPR036296">
    <property type="entry name" value="SKP1-like_dim_sf"/>
</dbReference>
<evidence type="ECO:0000256" key="1">
    <source>
        <dbReference type="ARBA" id="ARBA00009993"/>
    </source>
</evidence>
<feature type="domain" description="SKP1 component dimerisation" evidence="4">
    <location>
        <begin position="102"/>
        <end position="145"/>
    </location>
</feature>
<dbReference type="HOGENOM" id="CLU_059252_4_2_1"/>
<dbReference type="Gene3D" id="3.30.710.10">
    <property type="entry name" value="Potassium Channel Kv1.1, Chain A"/>
    <property type="match status" value="1"/>
</dbReference>
<protein>
    <recommendedName>
        <fullName evidence="3">E3 ubiquitin ligase complex SCF subunit</fullName>
    </recommendedName>
</protein>
<evidence type="ECO:0000259" key="4">
    <source>
        <dbReference type="Pfam" id="PF01466"/>
    </source>
</evidence>
<dbReference type="UniPathway" id="UPA00143"/>
<dbReference type="PIRSF" id="PIRSF028729">
    <property type="entry name" value="E3_ubiquit_lig_SCF_Skp"/>
    <property type="match status" value="1"/>
</dbReference>
<comment type="similarity">
    <text evidence="1 3">Belongs to the SKP1 family.</text>
</comment>
<dbReference type="Proteomes" id="UP000005622">
    <property type="component" value="Unassembled WGS sequence"/>
</dbReference>
<dbReference type="SUPFAM" id="SSF81382">
    <property type="entry name" value="Skp1 dimerisation domain-like"/>
    <property type="match status" value="1"/>
</dbReference>
<comment type="function">
    <text evidence="3">Essential component of the SCF (SKP1-CUL1-F-box protein) E3 ubiquitin ligase complexes, which mediate the ubiquitination and subsequent proteasomal degradation of target proteins.</text>
</comment>
<dbReference type="AlphaFoldDB" id="H8ZBY9"/>
<dbReference type="PANTHER" id="PTHR11165">
    <property type="entry name" value="SKP1"/>
    <property type="match status" value="1"/>
</dbReference>
<dbReference type="InterPro" id="IPR016072">
    <property type="entry name" value="Skp1_comp_dimer"/>
</dbReference>
<evidence type="ECO:0000256" key="2">
    <source>
        <dbReference type="ARBA" id="ARBA00022786"/>
    </source>
</evidence>
<dbReference type="Pfam" id="PF01466">
    <property type="entry name" value="Skp1"/>
    <property type="match status" value="1"/>
</dbReference>
<dbReference type="EMBL" id="JH604635">
    <property type="protein sequence ID" value="EHY65625.1"/>
    <property type="molecule type" value="Genomic_DNA"/>
</dbReference>
<evidence type="ECO:0000256" key="3">
    <source>
        <dbReference type="PIRNR" id="PIRNR028729"/>
    </source>
</evidence>
<dbReference type="SUPFAM" id="SSF54695">
    <property type="entry name" value="POZ domain"/>
    <property type="match status" value="1"/>
</dbReference>
<sequence>MKVISQEGTTFILPKKHYKQSRLLLDLEKETKIPKEGVSLLVDNLTLKKVIEFMEGHENDLTFNEEISEVILTDFDEEFLNMEIPLLFKVTAAANYLNIPLLLEICCKNISKNLQNKNSKEIVKYLKITENMKNEVNVEKEYKWIE</sequence>
<gene>
    <name evidence="5" type="ORF">NERG_01232</name>
</gene>
<dbReference type="STRING" id="944018.H8ZBY9"/>
<comment type="subunit">
    <text evidence="3">Component of the SCF (SKP1-CUL1-F-box protein) E3 ubiquitin ligase complexes.</text>
</comment>
<accession>H8ZBY9</accession>
<name>H8ZBY9_NEMA1</name>
<comment type="pathway">
    <text evidence="3">Protein modification; protein ubiquitination.</text>
</comment>
<proteinExistence type="inferred from homology"/>
<dbReference type="GO" id="GO:0006511">
    <property type="term" value="P:ubiquitin-dependent protein catabolic process"/>
    <property type="evidence" value="ECO:0007669"/>
    <property type="project" value="InterPro"/>
</dbReference>
<dbReference type="InterPro" id="IPR001232">
    <property type="entry name" value="SKP1-like"/>
</dbReference>
<organism evidence="5">
    <name type="scientific">Nematocida ausubeli (strain ATCC PRA-371 / ERTm2)</name>
    <name type="common">Nematode killer fungus</name>
    <dbReference type="NCBI Taxonomy" id="1913371"/>
    <lineage>
        <taxon>Eukaryota</taxon>
        <taxon>Fungi</taxon>
        <taxon>Fungi incertae sedis</taxon>
        <taxon>Microsporidia</taxon>
        <taxon>Nematocida</taxon>
    </lineage>
</organism>
<evidence type="ECO:0000313" key="5">
    <source>
        <dbReference type="EMBL" id="EHY65625.1"/>
    </source>
</evidence>
<dbReference type="InterPro" id="IPR016897">
    <property type="entry name" value="SKP1"/>
</dbReference>